<sequence>MLETFTQGTCAEGRRAATAAATTRRTMLKALGAGVVTLLATDAVHTQVALAAPTEQASRDVLVVLSLRGGFDGLSAVVPTGDPDYLRWRPGIGVPQGRLLGLDAMFGMHPAMAPLLPLWKRKQLAVVHAVGAPDPTRSHFAALAEMERAAPGTSLRTGWLDRTLGVQGTPADSTFAGIQIGTPTAPQSFAGPTPELAMNSLGSFVLSGPRNEAERVRWSTCLQDLHATGPETVARPGRAALSAATTVKTLPPATNLAAYPDSDLGRSLRDIARLIRSRVGVQVATVDSGDWDMHENLGKAGDGWISDRLTDLAGSVAAFAQDLGPDFSRVTMVTLSEFGRRVVENGSSGVDHGHGNAMLVLGGGVEGGRVYGRWPGLGEQQLVDGALAGTTDYRSVISEILRRRCGAPSVGPIFPGLKETPALGLVRAR</sequence>
<dbReference type="Proteomes" id="UP001589748">
    <property type="component" value="Unassembled WGS sequence"/>
</dbReference>
<evidence type="ECO:0000313" key="1">
    <source>
        <dbReference type="EMBL" id="MFB9375721.1"/>
    </source>
</evidence>
<evidence type="ECO:0000313" key="2">
    <source>
        <dbReference type="Proteomes" id="UP001589748"/>
    </source>
</evidence>
<organism evidence="1 2">
    <name type="scientific">Kineococcus gynurae</name>
    <dbReference type="NCBI Taxonomy" id="452979"/>
    <lineage>
        <taxon>Bacteria</taxon>
        <taxon>Bacillati</taxon>
        <taxon>Actinomycetota</taxon>
        <taxon>Actinomycetes</taxon>
        <taxon>Kineosporiales</taxon>
        <taxon>Kineosporiaceae</taxon>
        <taxon>Kineococcus</taxon>
    </lineage>
</organism>
<dbReference type="Pfam" id="PF07394">
    <property type="entry name" value="DUF1501"/>
    <property type="match status" value="1"/>
</dbReference>
<reference evidence="1 2" key="1">
    <citation type="submission" date="2024-09" db="EMBL/GenBank/DDBJ databases">
        <authorList>
            <person name="Sun Q."/>
            <person name="Mori K."/>
        </authorList>
    </citation>
    <scope>NUCLEOTIDE SEQUENCE [LARGE SCALE GENOMIC DNA]</scope>
    <source>
        <strain evidence="1 2">TISTR 1856</strain>
    </source>
</reference>
<dbReference type="PANTHER" id="PTHR43737:SF1">
    <property type="entry name" value="DUF1501 DOMAIN-CONTAINING PROTEIN"/>
    <property type="match status" value="1"/>
</dbReference>
<proteinExistence type="predicted"/>
<dbReference type="PROSITE" id="PS51318">
    <property type="entry name" value="TAT"/>
    <property type="match status" value="1"/>
</dbReference>
<dbReference type="RefSeq" id="WP_380140029.1">
    <property type="nucleotide sequence ID" value="NZ_JBHLUI010000012.1"/>
</dbReference>
<comment type="caution">
    <text evidence="1">The sequence shown here is derived from an EMBL/GenBank/DDBJ whole genome shotgun (WGS) entry which is preliminary data.</text>
</comment>
<dbReference type="InterPro" id="IPR006311">
    <property type="entry name" value="TAT_signal"/>
</dbReference>
<dbReference type="PANTHER" id="PTHR43737">
    <property type="entry name" value="BLL7424 PROTEIN"/>
    <property type="match status" value="1"/>
</dbReference>
<name>A0ABV5LNX0_9ACTN</name>
<dbReference type="InterPro" id="IPR010869">
    <property type="entry name" value="DUF1501"/>
</dbReference>
<gene>
    <name evidence="1" type="ORF">ACFFVI_01950</name>
</gene>
<accession>A0ABV5LNX0</accession>
<dbReference type="EMBL" id="JBHMDM010000001">
    <property type="protein sequence ID" value="MFB9375721.1"/>
    <property type="molecule type" value="Genomic_DNA"/>
</dbReference>
<keyword evidence="2" id="KW-1185">Reference proteome</keyword>
<protein>
    <submittedName>
        <fullName evidence="1">DUF1501 domain-containing protein</fullName>
    </submittedName>
</protein>